<reference evidence="1 2" key="1">
    <citation type="journal article" date="2012" name="BMC Genomics">
        <title>Sequencing the genome of Marssonina brunnea reveals fungus-poplar co-evolution.</title>
        <authorList>
            <person name="Zhu S."/>
            <person name="Cao Y.-Z."/>
            <person name="Jiang C."/>
            <person name="Tan B.-Y."/>
            <person name="Wang Z."/>
            <person name="Feng S."/>
            <person name="Zhang L."/>
            <person name="Su X.-H."/>
            <person name="Brejova B."/>
            <person name="Vinar T."/>
            <person name="Xu M."/>
            <person name="Wang M.-X."/>
            <person name="Zhang S.-G."/>
            <person name="Huang M.-R."/>
            <person name="Wu R."/>
            <person name="Zhou Y."/>
        </authorList>
    </citation>
    <scope>NUCLEOTIDE SEQUENCE [LARGE SCALE GENOMIC DNA]</scope>
    <source>
        <strain evidence="1 2">MB_m1</strain>
    </source>
</reference>
<sequence>MSTNDQRWDDSYKFLWYNNNGPWSVRFTAWYTAGLLHRNQGNDVDNAKAALKNILATQMTENFTSAWYGDFKLSPDEPNPQTPLYTPAIYSSYDPNWREFIGSQLVQVIEEFEDLLGPALVAEIETAMVFAAVGAMRRNGTDPDNLVLAYSNPAYMRALNVGWIGSRLGNQTFIDFGNSQGNQLFDLFSKSGVNTMGEYNAPNYYGMDFWALGAMAKYGPRNATFTKYAPLIMAHLWDDIADHYNPYLGNMVGPYDRAYSRDMTAHNAILSLYFWGIFGYGRLAQTPRGELDLDFDITQGAAMALIMDDVSRALSSDTKAKLLTPFKTERLLNKTVYYDLETERHRVATSWLSKPLMIGGQVLAESVARGKQFVPAIVHWASDPRHQPFPLNGLFSLYPTATTIHAVASRHRLEISYPNATQAGADSFQFLLSGFPPPWIRAGNAVDGFRNVPCLEVNVTAPGLQERPTVYGSSIYGSYYYNITYVVPLNFSGVPSIAFDLAYTC</sequence>
<dbReference type="OMA" id="EYNAPNY"/>
<dbReference type="PANTHER" id="PTHR40616:SF1">
    <property type="entry name" value="LINALOOL DEHYDRATASE_ISOMERASE DOMAIN-CONTAINING PROTEIN"/>
    <property type="match status" value="1"/>
</dbReference>
<dbReference type="EMBL" id="JH921447">
    <property type="protein sequence ID" value="EKD14026.1"/>
    <property type="molecule type" value="Genomic_DNA"/>
</dbReference>
<evidence type="ECO:0000313" key="1">
    <source>
        <dbReference type="EMBL" id="EKD14026.1"/>
    </source>
</evidence>
<keyword evidence="2" id="KW-1185">Reference proteome</keyword>
<gene>
    <name evidence="1" type="ORF">MBM_07703</name>
</gene>
<dbReference type="InParanoid" id="K1WMD8"/>
<proteinExistence type="predicted"/>
<organism evidence="1 2">
    <name type="scientific">Marssonina brunnea f. sp. multigermtubi (strain MB_m1)</name>
    <name type="common">Marssonina leaf spot fungus</name>
    <dbReference type="NCBI Taxonomy" id="1072389"/>
    <lineage>
        <taxon>Eukaryota</taxon>
        <taxon>Fungi</taxon>
        <taxon>Dikarya</taxon>
        <taxon>Ascomycota</taxon>
        <taxon>Pezizomycotina</taxon>
        <taxon>Leotiomycetes</taxon>
        <taxon>Helotiales</taxon>
        <taxon>Drepanopezizaceae</taxon>
        <taxon>Drepanopeziza</taxon>
    </lineage>
</organism>
<accession>K1WMD8</accession>
<dbReference type="AlphaFoldDB" id="K1WMD8"/>
<dbReference type="GeneID" id="18763638"/>
<dbReference type="eggNOG" id="ENOG502SJ4X">
    <property type="taxonomic scope" value="Eukaryota"/>
</dbReference>
<dbReference type="PANTHER" id="PTHR40616">
    <property type="entry name" value="LINALOOL DEHYDRATASE_ISOMERASE DOMAIN-CONTAINING PROTEIN"/>
    <property type="match status" value="1"/>
</dbReference>
<name>K1WMD8_MARBU</name>
<dbReference type="HOGENOM" id="CLU_023528_0_0_1"/>
<evidence type="ECO:0000313" key="2">
    <source>
        <dbReference type="Proteomes" id="UP000006753"/>
    </source>
</evidence>
<dbReference type="OrthoDB" id="2580323at2759"/>
<dbReference type="Proteomes" id="UP000006753">
    <property type="component" value="Unassembled WGS sequence"/>
</dbReference>
<dbReference type="KEGG" id="mbe:MBM_07703"/>
<protein>
    <submittedName>
        <fullName evidence="1">Uncharacterized protein</fullName>
    </submittedName>
</protein>